<name>A0A090MW16_STRRB</name>
<dbReference type="CTD" id="36375678"/>
<dbReference type="GeneID" id="36375678"/>
<organism evidence="1">
    <name type="scientific">Strongyloides ratti</name>
    <name type="common">Parasitic roundworm</name>
    <dbReference type="NCBI Taxonomy" id="34506"/>
    <lineage>
        <taxon>Eukaryota</taxon>
        <taxon>Metazoa</taxon>
        <taxon>Ecdysozoa</taxon>
        <taxon>Nematoda</taxon>
        <taxon>Chromadorea</taxon>
        <taxon>Rhabditida</taxon>
        <taxon>Tylenchina</taxon>
        <taxon>Panagrolaimomorpha</taxon>
        <taxon>Strongyloidoidea</taxon>
        <taxon>Strongyloididae</taxon>
        <taxon>Strongyloides</taxon>
    </lineage>
</organism>
<dbReference type="EMBL" id="LN609528">
    <property type="protein sequence ID" value="CEF63313.1"/>
    <property type="molecule type" value="Genomic_DNA"/>
</dbReference>
<dbReference type="AlphaFoldDB" id="A0A090MW16"/>
<evidence type="ECO:0000313" key="3">
    <source>
        <dbReference type="WBParaSite" id="SRAE_1000157500.1"/>
    </source>
</evidence>
<evidence type="ECO:0000313" key="2">
    <source>
        <dbReference type="Proteomes" id="UP000035682"/>
    </source>
</evidence>
<keyword evidence="2" id="KW-1185">Reference proteome</keyword>
<evidence type="ECO:0000313" key="1">
    <source>
        <dbReference type="EMBL" id="CEF63313.1"/>
    </source>
</evidence>
<gene>
    <name evidence="1 3 4" type="ORF">SRAE_1000157500</name>
</gene>
<reference evidence="1 2" key="1">
    <citation type="submission" date="2014-09" db="EMBL/GenBank/DDBJ databases">
        <authorList>
            <person name="Martin A.A."/>
        </authorList>
    </citation>
    <scope>NUCLEOTIDE SEQUENCE</scope>
    <source>
        <strain evidence="2">ED321</strain>
        <strain evidence="1">ED321 Heterogonic</strain>
    </source>
</reference>
<proteinExistence type="predicted"/>
<dbReference type="WormBase" id="SRAE_1000157500">
    <property type="protein sequence ID" value="SRP00635"/>
    <property type="gene ID" value="WBGene00258183"/>
</dbReference>
<accession>A0A090MW16</accession>
<dbReference type="Proteomes" id="UP000035682">
    <property type="component" value="Unplaced"/>
</dbReference>
<dbReference type="WBParaSite" id="SRAE_1000157500.1">
    <property type="protein sequence ID" value="SRAE_1000157500.1"/>
    <property type="gene ID" value="WBGene00258183"/>
</dbReference>
<sequence>MKRSTRYYYEMNDKASRKLNQKMNNEYSIDGRIVKVTNKFSDLTKKVMQNINASNNVEFLSALTERSSDNTFQNTSVFDKVMDYLSRIPDDISDEIEDKEIYENEDDNIMENVYGNFDENGGEESCKLIETKKSQPIDIPITPIEKNPYVGSPHIEYKINAITGQKYISNIFVNKPKLF</sequence>
<reference evidence="3" key="2">
    <citation type="submission" date="2020-12" db="UniProtKB">
        <authorList>
            <consortium name="WormBaseParasite"/>
        </authorList>
    </citation>
    <scope>IDENTIFICATION</scope>
</reference>
<evidence type="ECO:0000313" key="4">
    <source>
        <dbReference type="WormBase" id="SRAE_1000157500"/>
    </source>
</evidence>
<protein>
    <submittedName>
        <fullName evidence="1 3">Uncharacterized protein</fullName>
    </submittedName>
</protein>
<dbReference type="RefSeq" id="XP_024502515.1">
    <property type="nucleotide sequence ID" value="XM_024648548.1"/>
</dbReference>